<dbReference type="InterPro" id="IPR013783">
    <property type="entry name" value="Ig-like_fold"/>
</dbReference>
<dbReference type="InterPro" id="IPR050964">
    <property type="entry name" value="Striated_Muscle_Regulatory"/>
</dbReference>
<feature type="domain" description="Fibronectin type-III" evidence="4">
    <location>
        <begin position="586"/>
        <end position="676"/>
    </location>
</feature>
<keyword evidence="1" id="KW-0677">Repeat</keyword>
<feature type="chain" id="PRO_5045286245" evidence="3">
    <location>
        <begin position="24"/>
        <end position="2359"/>
    </location>
</feature>
<dbReference type="Gene3D" id="2.180.10.10">
    <property type="entry name" value="RHS repeat-associated core"/>
    <property type="match status" value="2"/>
</dbReference>
<feature type="region of interest" description="Disordered" evidence="2">
    <location>
        <begin position="664"/>
        <end position="688"/>
    </location>
</feature>
<dbReference type="SMART" id="SM00060">
    <property type="entry name" value="FN3"/>
    <property type="match status" value="9"/>
</dbReference>
<dbReference type="Gene3D" id="2.60.40.10">
    <property type="entry name" value="Immunoglobulins"/>
    <property type="match status" value="9"/>
</dbReference>
<gene>
    <name evidence="5" type="ORF">KK060_16590</name>
</gene>
<keyword evidence="3" id="KW-0732">Signal</keyword>
<evidence type="ECO:0000313" key="6">
    <source>
        <dbReference type="Proteomes" id="UP000772618"/>
    </source>
</evidence>
<comment type="caution">
    <text evidence="5">The sequence shown here is derived from an EMBL/GenBank/DDBJ whole genome shotgun (WGS) entry which is preliminary data.</text>
</comment>
<dbReference type="EMBL" id="JAHESD010000042">
    <property type="protein sequence ID" value="MBT1704913.1"/>
    <property type="molecule type" value="Genomic_DNA"/>
</dbReference>
<feature type="domain" description="Fibronectin type-III" evidence="4">
    <location>
        <begin position="770"/>
        <end position="864"/>
    </location>
</feature>
<dbReference type="NCBIfam" id="TIGR03696">
    <property type="entry name" value="Rhs_assc_core"/>
    <property type="match status" value="1"/>
</dbReference>
<accession>A0ABS5VU15</accession>
<feature type="domain" description="Fibronectin type-III" evidence="4">
    <location>
        <begin position="680"/>
        <end position="769"/>
    </location>
</feature>
<dbReference type="PROSITE" id="PS50853">
    <property type="entry name" value="FN3"/>
    <property type="match status" value="9"/>
</dbReference>
<dbReference type="Pfam" id="PF00041">
    <property type="entry name" value="fn3"/>
    <property type="match status" value="7"/>
</dbReference>
<evidence type="ECO:0000259" key="4">
    <source>
        <dbReference type="PROSITE" id="PS50853"/>
    </source>
</evidence>
<dbReference type="PANTHER" id="PTHR13817:SF166">
    <property type="entry name" value="NEURONAL IGCAM-RELATED"/>
    <property type="match status" value="1"/>
</dbReference>
<dbReference type="PANTHER" id="PTHR13817">
    <property type="entry name" value="TITIN"/>
    <property type="match status" value="1"/>
</dbReference>
<dbReference type="RefSeq" id="WP_254154873.1">
    <property type="nucleotide sequence ID" value="NZ_JAHESD010000042.1"/>
</dbReference>
<organism evidence="5 6">
    <name type="scientific">Chryseosolibacter indicus</name>
    <dbReference type="NCBI Taxonomy" id="2782351"/>
    <lineage>
        <taxon>Bacteria</taxon>
        <taxon>Pseudomonadati</taxon>
        <taxon>Bacteroidota</taxon>
        <taxon>Cytophagia</taxon>
        <taxon>Cytophagales</taxon>
        <taxon>Chryseotaleaceae</taxon>
        <taxon>Chryseosolibacter</taxon>
    </lineage>
</organism>
<feature type="signal peptide" evidence="3">
    <location>
        <begin position="1"/>
        <end position="23"/>
    </location>
</feature>
<dbReference type="InterPro" id="IPR036116">
    <property type="entry name" value="FN3_sf"/>
</dbReference>
<evidence type="ECO:0000313" key="5">
    <source>
        <dbReference type="EMBL" id="MBT1704913.1"/>
    </source>
</evidence>
<dbReference type="InterPro" id="IPR003961">
    <property type="entry name" value="FN3_dom"/>
</dbReference>
<reference evidence="5 6" key="1">
    <citation type="submission" date="2021-05" db="EMBL/GenBank/DDBJ databases">
        <title>A Polyphasic approach of four new species of the genus Ohtaekwangia: Ohtaekwangia histidinii sp. nov., Ohtaekwangia cretensis sp. nov., Ohtaekwangia indiensis sp. nov., Ohtaekwangia reichenbachii sp. nov. from diverse environment.</title>
        <authorList>
            <person name="Octaviana S."/>
        </authorList>
    </citation>
    <scope>NUCLEOTIDE SEQUENCE [LARGE SCALE GENOMIC DNA]</scope>
    <source>
        <strain evidence="5 6">PWU20</strain>
    </source>
</reference>
<feature type="domain" description="Fibronectin type-III" evidence="4">
    <location>
        <begin position="210"/>
        <end position="300"/>
    </location>
</feature>
<keyword evidence="6" id="KW-1185">Reference proteome</keyword>
<evidence type="ECO:0000256" key="3">
    <source>
        <dbReference type="SAM" id="SignalP"/>
    </source>
</evidence>
<dbReference type="CDD" id="cd00063">
    <property type="entry name" value="FN3"/>
    <property type="match status" value="9"/>
</dbReference>
<feature type="domain" description="Fibronectin type-III" evidence="4">
    <location>
        <begin position="492"/>
        <end position="582"/>
    </location>
</feature>
<dbReference type="InterPro" id="IPR022385">
    <property type="entry name" value="Rhs_assc_core"/>
</dbReference>
<dbReference type="Proteomes" id="UP000772618">
    <property type="component" value="Unassembled WGS sequence"/>
</dbReference>
<protein>
    <submittedName>
        <fullName evidence="5">Fibronectin type III domain-containing protein</fullName>
    </submittedName>
</protein>
<name>A0ABS5VU15_9BACT</name>
<sequence length="2359" mass="256229">MRLAKCFTLGAILVVGALCSAYAQTVNRTSGNDQVGSTNEFIFYTNNNPNFRFVRWDVYGNYTIEYSANNVIRLHWNSTTAPSSVIAIYDDISKGRYGLTASYNVTLTYPPPPVAPSALVATTVSSAQINLRWTDNSLTEASFIIERSLTSGSGFAQIGTTAANTTSYSNTGLAGNTKYYYRIRAVDKYSSRSAYTAEASATTLMTPPSAPSNLAVTAASSTQINLTWTDNSSNETGFQIERSLISGSGFTLVTTTGANITSYLNSGLTASTQYFYRVRAINAGGNSAYTLESNTTTLPTPPSPPSNLSAAMVSSTQINLTWTDNSTNESGFQIERSLTSGGGFSLVTTTSANITSYSNSGLTASTQYFYRVRAINTGGNSTYTLEANATTLPTPPSAPTNLAAVTASATQINLTWTDNSTNETGFEIERSLTSESGFTLLAATVADVTSYANINCTANTQYFYRVRAINTGGNSDYTPQASATTSPNHPSAPTNLVATTVSSTEINLTWIDNASNETGFQIERSLTSGSGFTLLTTTAPNVTSYGNIGCTANTKYFYRVRAVNTGGNSDYTPQANATTLPNPPSAPTNLVATTVSSTQINLTWTDNVTDETGFKIERSLTSGSGFTLVFTTAANATSYSNTGLISGTRYFYRVQAINTGGNSDYTSEASATTEQNTPAAPSQIQGTPTSASSIVLTWWDNSHNETGFQIERVKNGENVYAIIGTVTANVTTFNDTGLEPGTVYYYVVRAFNSAGSAASYSSSVLTYPAAPSGLTAQATSASSITLNWTAPENSNTTEFQVERSTAQASGFVLLSSPRGDARSFVDDGLSEGTTYFYRIRAKSNSGTSAYTPVTNAKTFYTPAAPSELITQATSATSVTLNWRDNSDNETGFHIERSVIEGSGFETVTVAPANATSFVDGGLLDGTTYFYRIRSTNATGNSAYTVVASAKTELVSAVLTDVLDVWAFQYRYDSRNRMIAKKVPGALWTYMVYNNLDQLIMTQDGNQRKDGKNEWTFTKYDELNRPVLTGIVDMGSMTLETIRQEVKNSTVYYETRGTSIHGYTNNSYPNVSDESKYLTVTYYDDYNFRALYNSSEFNFRPNELPAEDSEEGQETAENLLVKGQVTGTKVRMLTSASWLKSVNYYDDKYRLIQAVAENPKGFEVTTNVYDFVGKVRRTKTSLFTGQPVQWKNFVGAETQGDVLQSTIAGTWGTGASSVQTLPANADGWVEVTVIQSSPAFQFGLSDQDENARTTTLDYALQVSNGGLRAYENGVAVGTNGISQPGDVLRVERINGWIYYKRNGTVFHISERSKAIPVYTSLVVDVSFNGIGAKLVKGKVSNAFIVPSPGTATPFTVLQSFTKRFVYDHAGRLIDTWHSTNSGDEILLARNEYNELGQLVDKKLHSTDGYTFKQSIDYRYNIRGWLTSINNAELTSTNNNNTNDDANDFFGINLAYNEDIKTGNASSDPTQDLRQYNGNISAMKWSSNQGLGDIKASAYNFRYDAMNRLKDAIHKQSSATDVWQAGQYDERGIVYDLNGNIKNLQRKGENGVTIDNLTYNYGTGATLSNKLLFVTDNTSNVIDKRKGFLDGSTSGNDYTYDANGNMLTDRNKGITSSIIYNHLNLPEQVTRSGGTLFYLYDATGKKHAQMATFSFNDKKHTEYVGPWVFENDEPQFLQHEEGRVMLMQEELVMENGADNTSAFTPTPGIVVTAETLNEEKYVKVAPAVGESIDKRGVMIGNPVGVEEGQKYKYRIKGYSNNSRIGRLYVKGNTADLIWQGGGLPIGVNNESWIECTFTIPQGVSEISLGILFAGSAVAAASDFANINAIELHAIKASSPEYQYDIKDHLGNVRVTFTAKEEVDAVKATMEDTNASTEESSFLYYDEAIKVNHPLFDKTNDNTTAATYYATRLTGGNTNARHGLAKTLSVMPGDVINMEVYAKYLDTNPANWTAALTDFMTGIAMGTAPAGAIVDRGAAGSLGTSTFPFEGILSKAGDTGEGPKADLNFIVFDRNYNFKDGGFVRISSNPRETGTNVAHELLSRTYVAKEAGYIYIYLSNENETPVEVFFDDFKVEHVKSPVLQTQDYYPFGLAFNSYSRENAVAQDYLYNGKEIQNELGLGWYDYGARMYMADIGRWGVIDPLADKMRRWSPYNYAFDNPIRFIDPDGMAPTGPGPHAYGGNPLNLMARSMGQYFQAAGKAIDNLGAKVEAFFSFGKEAEGKNGEVKGNVANETRTTITASTTVEDFFTPTADNKQVSSSPVDVSVKTTNETKTTVSGKVTVEGVDVHMKNVTSQDNSTGEVNNTTTITVGKDQTGLFAESGTKGTKAGVRTEQKVEAGGWFIKFGGSASVGTDEKSRAND</sequence>
<feature type="domain" description="Fibronectin type-III" evidence="4">
    <location>
        <begin position="398"/>
        <end position="488"/>
    </location>
</feature>
<proteinExistence type="predicted"/>
<feature type="domain" description="Fibronectin type-III" evidence="4">
    <location>
        <begin position="115"/>
        <end position="209"/>
    </location>
</feature>
<feature type="domain" description="Fibronectin type-III" evidence="4">
    <location>
        <begin position="865"/>
        <end position="954"/>
    </location>
</feature>
<dbReference type="SUPFAM" id="SSF49265">
    <property type="entry name" value="Fibronectin type III"/>
    <property type="match status" value="5"/>
</dbReference>
<evidence type="ECO:0000256" key="2">
    <source>
        <dbReference type="SAM" id="MobiDB-lite"/>
    </source>
</evidence>
<evidence type="ECO:0000256" key="1">
    <source>
        <dbReference type="ARBA" id="ARBA00022737"/>
    </source>
</evidence>
<feature type="domain" description="Fibronectin type-III" evidence="4">
    <location>
        <begin position="304"/>
        <end position="394"/>
    </location>
</feature>